<gene>
    <name evidence="2" type="ordered locus">Nmag_2531</name>
    <name evidence="3" type="ORF">C500_07738</name>
</gene>
<dbReference type="KEGG" id="nmg:Nmag_2531"/>
<evidence type="ECO:0000259" key="1">
    <source>
        <dbReference type="Pfam" id="PF18545"/>
    </source>
</evidence>
<dbReference type="EMBL" id="CP001932">
    <property type="protein sequence ID" value="ADD06091.1"/>
    <property type="molecule type" value="Genomic_DNA"/>
</dbReference>
<dbReference type="Proteomes" id="UP000001879">
    <property type="component" value="Chromosome"/>
</dbReference>
<reference evidence="4" key="1">
    <citation type="submission" date="2010-02" db="EMBL/GenBank/DDBJ databases">
        <title>Complete sequence of chromosome of Natrialba magadii ATCC 43099.</title>
        <authorList>
            <consortium name="US DOE Joint Genome Institute"/>
            <person name="Lucas S."/>
            <person name="Copeland A."/>
            <person name="Lapidus A."/>
            <person name="Cheng J.-F."/>
            <person name="Bruce D."/>
            <person name="Goodwin L."/>
            <person name="Pitluck S."/>
            <person name="Davenport K."/>
            <person name="Saunders E."/>
            <person name="Detter J.C."/>
            <person name="Han C."/>
            <person name="Tapia R."/>
            <person name="Land M."/>
            <person name="Hauser L."/>
            <person name="Kyrpides N."/>
            <person name="Mikhailova N."/>
            <person name="De Castro R.E."/>
            <person name="Maupin-Furlow J.A."/>
            <person name="Woyke T."/>
        </authorList>
    </citation>
    <scope>NUCLEOTIDE SEQUENCE [LARGE SCALE GENOMIC DNA]</scope>
    <source>
        <strain evidence="4">ATCC 43099 / DSM 3394 / CCM 3739 / CIP 104546 / IAM 13178 / JCM 8861 / NBRC 102185 / NCIMB 2190 / MS3</strain>
    </source>
</reference>
<feature type="domain" description="Halobacterial output" evidence="1">
    <location>
        <begin position="11"/>
        <end position="77"/>
    </location>
</feature>
<reference evidence="2 4" key="2">
    <citation type="journal article" date="2012" name="BMC Genomics">
        <title>A comparative genomics perspective on the genetic content of the alkaliphilic haloarchaeon Natrialba magadii ATCC 43099T.</title>
        <authorList>
            <person name="Siddaramappa S."/>
            <person name="Challacombe J.F."/>
            <person name="Decastro R.E."/>
            <person name="Pfeiffer F."/>
            <person name="Sastre D.E."/>
            <person name="Gimenez M.I."/>
            <person name="Paggi R.A."/>
            <person name="Detter J.C."/>
            <person name="Davenport K.W."/>
            <person name="Goodwin L.A."/>
            <person name="Kyrpides N."/>
            <person name="Tapia R."/>
            <person name="Pitluck S."/>
            <person name="Lucas S."/>
            <person name="Woyke T."/>
            <person name="Maupin-Furlow J.A."/>
        </authorList>
    </citation>
    <scope>NUCLEOTIDE SEQUENCE [LARGE SCALE GENOMIC DNA]</scope>
    <source>
        <strain evidence="2">ATCC 43099</strain>
        <strain evidence="4">ATCC 43099 / DSM 3394 / CCM 3739 / CIP 104546 / IAM 13178 / JCM 8861 / NBRC 102185 / NCIMB 2190 / MS3</strain>
    </source>
</reference>
<dbReference type="PATRIC" id="fig|547559.17.peg.1516"/>
<dbReference type="OrthoDB" id="271604at2157"/>
<proteinExistence type="predicted"/>
<accession>D3SYC0</accession>
<dbReference type="Pfam" id="PF18545">
    <property type="entry name" value="HalOD1"/>
    <property type="match status" value="1"/>
</dbReference>
<evidence type="ECO:0000313" key="3">
    <source>
        <dbReference type="EMBL" id="ELY30912.1"/>
    </source>
</evidence>
<dbReference type="EMBL" id="AOHS01000029">
    <property type="protein sequence ID" value="ELY30912.1"/>
    <property type="molecule type" value="Genomic_DNA"/>
</dbReference>
<dbReference type="eggNOG" id="arCOG08989">
    <property type="taxonomic scope" value="Archaea"/>
</dbReference>
<dbReference type="InterPro" id="IPR040624">
    <property type="entry name" value="HalOD1"/>
</dbReference>
<dbReference type="PaxDb" id="547559-Nmag_2531"/>
<reference evidence="3 5" key="3">
    <citation type="journal article" date="2014" name="PLoS Genet.">
        <title>Phylogenetically driven sequencing of extremely halophilic archaea reveals strategies for static and dynamic osmo-response.</title>
        <authorList>
            <person name="Becker E.A."/>
            <person name="Seitzer P.M."/>
            <person name="Tritt A."/>
            <person name="Larsen D."/>
            <person name="Krusor M."/>
            <person name="Yao A.I."/>
            <person name="Wu D."/>
            <person name="Madern D."/>
            <person name="Eisen J.A."/>
            <person name="Darling A.E."/>
            <person name="Facciotti M.T."/>
        </authorList>
    </citation>
    <scope>NUCLEOTIDE SEQUENCE [LARGE SCALE GENOMIC DNA]</scope>
    <source>
        <strain evidence="5">ATCC 43099 / DSM 3394 / CCM 3739 / CIP 104546 / IAM 13178 / JCM 8861 / NBRC 102185 / NCIMB 2190 / MS3</strain>
        <strain evidence="3">MS-3</strain>
    </source>
</reference>
<name>D3SYC0_NATMM</name>
<sequence length="86" mass="9007">MREITVETQADDSVSTVVVEAVAEAVGVDATALPPLYERVDPDALDAVFAPTATGAPRTGEIQFSYSEYVVTVGCDGDEIAITLDT</sequence>
<evidence type="ECO:0000313" key="2">
    <source>
        <dbReference type="EMBL" id="ADD06091.1"/>
    </source>
</evidence>
<dbReference type="RefSeq" id="WP_004215283.1">
    <property type="nucleotide sequence ID" value="NC_013922.1"/>
</dbReference>
<protein>
    <recommendedName>
        <fullName evidence="1">Halobacterial output domain-containing protein</fullName>
    </recommendedName>
</protein>
<evidence type="ECO:0000313" key="5">
    <source>
        <dbReference type="Proteomes" id="UP000011543"/>
    </source>
</evidence>
<dbReference type="HOGENOM" id="CLU_159738_3_3_2"/>
<dbReference type="GeneID" id="8825386"/>
<evidence type="ECO:0000313" key="4">
    <source>
        <dbReference type="Proteomes" id="UP000001879"/>
    </source>
</evidence>
<keyword evidence="4" id="KW-1185">Reference proteome</keyword>
<dbReference type="AlphaFoldDB" id="D3SYC0"/>
<reference evidence="2" key="4">
    <citation type="submission" date="2016-09" db="EMBL/GenBank/DDBJ databases">
        <authorList>
            <person name="Pfeiffer F."/>
        </authorList>
    </citation>
    <scope>NUCLEOTIDE SEQUENCE</scope>
    <source>
        <strain evidence="2">ATCC 43099</strain>
    </source>
</reference>
<organism evidence="2 4">
    <name type="scientific">Natrialba magadii (strain ATCC 43099 / DSM 3394 / CCM 3739 / CIP 104546 / IAM 13178 / JCM 8861 / NBRC 102185 / NCIMB 2190 / MS3)</name>
    <name type="common">Natronobacterium magadii</name>
    <dbReference type="NCBI Taxonomy" id="547559"/>
    <lineage>
        <taxon>Archaea</taxon>
        <taxon>Methanobacteriati</taxon>
        <taxon>Methanobacteriota</taxon>
        <taxon>Stenosarchaea group</taxon>
        <taxon>Halobacteria</taxon>
        <taxon>Halobacteriales</taxon>
        <taxon>Natrialbaceae</taxon>
        <taxon>Natrialba</taxon>
    </lineage>
</organism>
<dbReference type="Proteomes" id="UP000011543">
    <property type="component" value="Unassembled WGS sequence"/>
</dbReference>